<evidence type="ECO:0000313" key="2">
    <source>
        <dbReference type="Proteomes" id="UP000190897"/>
    </source>
</evidence>
<dbReference type="NCBIfam" id="TIGR03976">
    <property type="entry name" value="chp_LLNDYxLRE"/>
    <property type="match status" value="1"/>
</dbReference>
<dbReference type="OrthoDB" id="1047691at2"/>
<gene>
    <name evidence="1" type="ORF">SAMN05660293_03649</name>
</gene>
<evidence type="ECO:0000313" key="1">
    <source>
        <dbReference type="EMBL" id="SKC03324.1"/>
    </source>
</evidence>
<proteinExistence type="predicted"/>
<keyword evidence="2" id="KW-1185">Reference proteome</keyword>
<reference evidence="2" key="1">
    <citation type="submission" date="2017-02" db="EMBL/GenBank/DDBJ databases">
        <authorList>
            <person name="Varghese N."/>
            <person name="Submissions S."/>
        </authorList>
    </citation>
    <scope>NUCLEOTIDE SEQUENCE [LARGE SCALE GENOMIC DNA]</scope>
    <source>
        <strain evidence="2">DSM 22270</strain>
    </source>
</reference>
<dbReference type="EMBL" id="FUZA01000005">
    <property type="protein sequence ID" value="SKC03324.1"/>
    <property type="molecule type" value="Genomic_DNA"/>
</dbReference>
<protein>
    <submittedName>
        <fullName evidence="1">His-Xaa-Ser system protein HxsD</fullName>
    </submittedName>
</protein>
<name>A0A1T5G4T1_9BACT</name>
<dbReference type="RefSeq" id="WP_082216186.1">
    <property type="nucleotide sequence ID" value="NZ_FUZA01000005.1"/>
</dbReference>
<dbReference type="STRING" id="651661.SAMN05660293_03649"/>
<accession>A0A1T5G4T1</accession>
<sequence>MDVLASTDELLQFIVNEDIYSETVIFKTIYWLAPIASFDILKFPPKSFLITARPNTASFSEEIKKEIEIQLRKGLVDFKVRDLINQETSSVRSMIIAKAFDNDGFLDIEPQSQISDPIGFDPTR</sequence>
<dbReference type="AlphaFoldDB" id="A0A1T5G4T1"/>
<organism evidence="1 2">
    <name type="scientific">Dyadobacter psychrophilus</name>
    <dbReference type="NCBI Taxonomy" id="651661"/>
    <lineage>
        <taxon>Bacteria</taxon>
        <taxon>Pseudomonadati</taxon>
        <taxon>Bacteroidota</taxon>
        <taxon>Cytophagia</taxon>
        <taxon>Cytophagales</taxon>
        <taxon>Spirosomataceae</taxon>
        <taxon>Dyadobacter</taxon>
    </lineage>
</organism>
<dbReference type="Proteomes" id="UP000190897">
    <property type="component" value="Unassembled WGS sequence"/>
</dbReference>
<dbReference type="InterPro" id="IPR023974">
    <property type="entry name" value="HxsD"/>
</dbReference>